<evidence type="ECO:0000313" key="2">
    <source>
        <dbReference type="EMBL" id="RPA92358.1"/>
    </source>
</evidence>
<reference evidence="2 3" key="1">
    <citation type="journal article" date="2018" name="Nat. Ecol. Evol.">
        <title>Pezizomycetes genomes reveal the molecular basis of ectomycorrhizal truffle lifestyle.</title>
        <authorList>
            <person name="Murat C."/>
            <person name="Payen T."/>
            <person name="Noel B."/>
            <person name="Kuo A."/>
            <person name="Morin E."/>
            <person name="Chen J."/>
            <person name="Kohler A."/>
            <person name="Krizsan K."/>
            <person name="Balestrini R."/>
            <person name="Da Silva C."/>
            <person name="Montanini B."/>
            <person name="Hainaut M."/>
            <person name="Levati E."/>
            <person name="Barry K.W."/>
            <person name="Belfiori B."/>
            <person name="Cichocki N."/>
            <person name="Clum A."/>
            <person name="Dockter R.B."/>
            <person name="Fauchery L."/>
            <person name="Guy J."/>
            <person name="Iotti M."/>
            <person name="Le Tacon F."/>
            <person name="Lindquist E.A."/>
            <person name="Lipzen A."/>
            <person name="Malagnac F."/>
            <person name="Mello A."/>
            <person name="Molinier V."/>
            <person name="Miyauchi S."/>
            <person name="Poulain J."/>
            <person name="Riccioni C."/>
            <person name="Rubini A."/>
            <person name="Sitrit Y."/>
            <person name="Splivallo R."/>
            <person name="Traeger S."/>
            <person name="Wang M."/>
            <person name="Zifcakova L."/>
            <person name="Wipf D."/>
            <person name="Zambonelli A."/>
            <person name="Paolocci F."/>
            <person name="Nowrousian M."/>
            <person name="Ottonello S."/>
            <person name="Baldrian P."/>
            <person name="Spatafora J.W."/>
            <person name="Henrissat B."/>
            <person name="Nagy L.G."/>
            <person name="Aury J.M."/>
            <person name="Wincker P."/>
            <person name="Grigoriev I.V."/>
            <person name="Bonfante P."/>
            <person name="Martin F.M."/>
        </authorList>
    </citation>
    <scope>NUCLEOTIDE SEQUENCE [LARGE SCALE GENOMIC DNA]</scope>
    <source>
        <strain evidence="2 3">120613-1</strain>
    </source>
</reference>
<dbReference type="EMBL" id="ML120474">
    <property type="protein sequence ID" value="RPA92358.1"/>
    <property type="molecule type" value="Genomic_DNA"/>
</dbReference>
<feature type="compositionally biased region" description="Polar residues" evidence="1">
    <location>
        <begin position="1"/>
        <end position="23"/>
    </location>
</feature>
<feature type="region of interest" description="Disordered" evidence="1">
    <location>
        <begin position="1"/>
        <end position="73"/>
    </location>
</feature>
<protein>
    <submittedName>
        <fullName evidence="2">Uncharacterized protein</fullName>
    </submittedName>
</protein>
<dbReference type="Proteomes" id="UP000276215">
    <property type="component" value="Unassembled WGS sequence"/>
</dbReference>
<evidence type="ECO:0000313" key="3">
    <source>
        <dbReference type="Proteomes" id="UP000276215"/>
    </source>
</evidence>
<organism evidence="2 3">
    <name type="scientific">Choiromyces venosus 120613-1</name>
    <dbReference type="NCBI Taxonomy" id="1336337"/>
    <lineage>
        <taxon>Eukaryota</taxon>
        <taxon>Fungi</taxon>
        <taxon>Dikarya</taxon>
        <taxon>Ascomycota</taxon>
        <taxon>Pezizomycotina</taxon>
        <taxon>Pezizomycetes</taxon>
        <taxon>Pezizales</taxon>
        <taxon>Tuberaceae</taxon>
        <taxon>Choiromyces</taxon>
    </lineage>
</organism>
<feature type="compositionally biased region" description="Basic and acidic residues" evidence="1">
    <location>
        <begin position="51"/>
        <end position="70"/>
    </location>
</feature>
<proteinExistence type="predicted"/>
<accession>A0A3N4J5J8</accession>
<feature type="compositionally biased region" description="Polar residues" evidence="1">
    <location>
        <begin position="33"/>
        <end position="50"/>
    </location>
</feature>
<gene>
    <name evidence="2" type="ORF">L873DRAFT_1794275</name>
</gene>
<evidence type="ECO:0000256" key="1">
    <source>
        <dbReference type="SAM" id="MobiDB-lite"/>
    </source>
</evidence>
<dbReference type="AlphaFoldDB" id="A0A3N4J5J8"/>
<sequence>MTASCIKTPTSLTYQKGNPTGPQGTKKVCLERQNGSRNPPQTQYPQITLNEQKKFSKSRTGDPEYAKGEKSSVNCPKGNIVRPGWRRLEKVSSEVLTSMSSSIPGFRDSTNCTYVIKLRNRLLISNGVATDNRSYPDKVSLLLTTWKRFNHQ</sequence>
<keyword evidence="3" id="KW-1185">Reference proteome</keyword>
<name>A0A3N4J5J8_9PEZI</name>